<dbReference type="AlphaFoldDB" id="A0A9X1XAQ8"/>
<dbReference type="GO" id="GO:0005886">
    <property type="term" value="C:plasma membrane"/>
    <property type="evidence" value="ECO:0007669"/>
    <property type="project" value="UniProtKB-SubCell"/>
</dbReference>
<proteinExistence type="predicted"/>
<feature type="transmembrane region" description="Helical" evidence="1">
    <location>
        <begin position="241"/>
        <end position="260"/>
    </location>
</feature>
<feature type="transmembrane region" description="Helical" evidence="1">
    <location>
        <begin position="177"/>
        <end position="200"/>
    </location>
</feature>
<dbReference type="InterPro" id="IPR021913">
    <property type="entry name" value="DUF3526"/>
</dbReference>
<protein>
    <submittedName>
        <fullName evidence="2">DUF3526 domain-containing protein</fullName>
    </submittedName>
</protein>
<dbReference type="PANTHER" id="PTHR43471">
    <property type="entry name" value="ABC TRANSPORTER PERMEASE"/>
    <property type="match status" value="1"/>
</dbReference>
<accession>A0A9X1XAQ8</accession>
<feature type="transmembrane region" description="Helical" evidence="1">
    <location>
        <begin position="438"/>
        <end position="459"/>
    </location>
</feature>
<dbReference type="EMBL" id="JALJEJ010000009">
    <property type="protein sequence ID" value="MCJ8211324.1"/>
    <property type="molecule type" value="Genomic_DNA"/>
</dbReference>
<keyword evidence="1" id="KW-1133">Transmembrane helix</keyword>
<reference evidence="2" key="1">
    <citation type="submission" date="2022-04" db="EMBL/GenBank/DDBJ databases">
        <title>Mucilaginibacter sp. RS28 isolated from freshwater.</title>
        <authorList>
            <person name="Ko S.-R."/>
        </authorList>
    </citation>
    <scope>NUCLEOTIDE SEQUENCE</scope>
    <source>
        <strain evidence="2">RS28</strain>
    </source>
</reference>
<organism evidence="2 3">
    <name type="scientific">Mucilaginibacter straminoryzae</name>
    <dbReference type="NCBI Taxonomy" id="2932774"/>
    <lineage>
        <taxon>Bacteria</taxon>
        <taxon>Pseudomonadati</taxon>
        <taxon>Bacteroidota</taxon>
        <taxon>Sphingobacteriia</taxon>
        <taxon>Sphingobacteriales</taxon>
        <taxon>Sphingobacteriaceae</taxon>
        <taxon>Mucilaginibacter</taxon>
    </lineage>
</organism>
<evidence type="ECO:0000256" key="1">
    <source>
        <dbReference type="SAM" id="Phobius"/>
    </source>
</evidence>
<dbReference type="Pfam" id="PF12040">
    <property type="entry name" value="DUF3526"/>
    <property type="match status" value="1"/>
</dbReference>
<sequence length="469" mass="53483">MKKIKIIAGKEFRSGLRSPAWYLAGGLFLLLTLLVLISGYRNYRQRSQERAAAVSEQRSRWLHQDPKHPHIAAHFGNFAFMPQTPLSFFDHGLDDFTGTVAYLEPHRQNEFAFKPAESAGAVSRFGVLTASMILQVIFPLIIIFISFDAFSREFEQQTIQLLYSQGLSFRQLYLGKLVGFSLLLAVLLAPVMITLAALAGTDGEQWLLMILLGGLYGLYFIVILALSLLCSAYLRNSRFSLLLLTALWVMITIVLPKWAASTGDGFFRLPTKNTFDAAIHHDLLNGINGHDPSGARAQKLKSELLRKYKVDTIAKLPFNFDGYIMEAGEEYSSRVYDRHFAQLQQTLIRQNQLTQWCGLIDPFIAVNGLSMALAGTDYYSHLAFQRQAEQYRRRFVQQMNHEMEVHSKMGDWDYRSDRRVFAAVPPFRYHPQGLMASISYQLPGMISLMIWLILIVWLVQRYPAYLNQS</sequence>
<evidence type="ECO:0000313" key="3">
    <source>
        <dbReference type="Proteomes" id="UP001139450"/>
    </source>
</evidence>
<keyword evidence="3" id="KW-1185">Reference proteome</keyword>
<feature type="transmembrane region" description="Helical" evidence="1">
    <location>
        <begin position="20"/>
        <end position="40"/>
    </location>
</feature>
<dbReference type="Proteomes" id="UP001139450">
    <property type="component" value="Unassembled WGS sequence"/>
</dbReference>
<gene>
    <name evidence="2" type="ORF">MUY27_16520</name>
</gene>
<keyword evidence="1" id="KW-0472">Membrane</keyword>
<name>A0A9X1XAQ8_9SPHI</name>
<comment type="caution">
    <text evidence="2">The sequence shown here is derived from an EMBL/GenBank/DDBJ whole genome shotgun (WGS) entry which is preliminary data.</text>
</comment>
<feature type="transmembrane region" description="Helical" evidence="1">
    <location>
        <begin position="206"/>
        <end position="229"/>
    </location>
</feature>
<dbReference type="Pfam" id="PF12679">
    <property type="entry name" value="ABC2_membrane_2"/>
    <property type="match status" value="1"/>
</dbReference>
<dbReference type="PANTHER" id="PTHR43471:SF1">
    <property type="entry name" value="ABC TRANSPORTER PERMEASE PROTEIN NOSY-RELATED"/>
    <property type="match status" value="1"/>
</dbReference>
<dbReference type="GO" id="GO:0140359">
    <property type="term" value="F:ABC-type transporter activity"/>
    <property type="evidence" value="ECO:0007669"/>
    <property type="project" value="InterPro"/>
</dbReference>
<dbReference type="RefSeq" id="WP_245131831.1">
    <property type="nucleotide sequence ID" value="NZ_JALJEJ010000009.1"/>
</dbReference>
<feature type="transmembrane region" description="Helical" evidence="1">
    <location>
        <begin position="125"/>
        <end position="147"/>
    </location>
</feature>
<keyword evidence="1" id="KW-0812">Transmembrane</keyword>
<evidence type="ECO:0000313" key="2">
    <source>
        <dbReference type="EMBL" id="MCJ8211324.1"/>
    </source>
</evidence>